<dbReference type="PANTHER" id="PTHR42804:SF1">
    <property type="entry name" value="ALDEHYDE DEHYDROGENASE-RELATED"/>
    <property type="match status" value="1"/>
</dbReference>
<sequence>MLPIIPFETEEEAVQMANTTDYGLSAEVYTKDIKKGERVAKQINAGTVAINTDNFFKPECPFGGYKKSGMGREYGEIGMKEFSQVKMIAVVKP</sequence>
<dbReference type="EMBL" id="LCIB01000014">
    <property type="protein sequence ID" value="KKT47026.1"/>
    <property type="molecule type" value="Genomic_DNA"/>
</dbReference>
<dbReference type="Gene3D" id="3.40.309.10">
    <property type="entry name" value="Aldehyde Dehydrogenase, Chain A, domain 2"/>
    <property type="match status" value="1"/>
</dbReference>
<organism evidence="4 5">
    <name type="scientific">Candidatus Gottesmanbacteria bacterium GW2011_GWA2_44_17</name>
    <dbReference type="NCBI Taxonomy" id="1618444"/>
    <lineage>
        <taxon>Bacteria</taxon>
        <taxon>Candidatus Gottesmaniibacteriota</taxon>
    </lineage>
</organism>
<comment type="caution">
    <text evidence="4">The sequence shown here is derived from an EMBL/GenBank/DDBJ whole genome shotgun (WGS) entry which is preliminary data.</text>
</comment>
<proteinExistence type="inferred from homology"/>
<dbReference type="InterPro" id="IPR016162">
    <property type="entry name" value="Ald_DH_N"/>
</dbReference>
<name>A0A0G1HIF4_9BACT</name>
<evidence type="ECO:0000259" key="3">
    <source>
        <dbReference type="Pfam" id="PF00171"/>
    </source>
</evidence>
<accession>A0A0G1HIF4</accession>
<reference evidence="4 5" key="1">
    <citation type="journal article" date="2015" name="Nature">
        <title>rRNA introns, odd ribosomes, and small enigmatic genomes across a large radiation of phyla.</title>
        <authorList>
            <person name="Brown C.T."/>
            <person name="Hug L.A."/>
            <person name="Thomas B.C."/>
            <person name="Sharon I."/>
            <person name="Castelle C.J."/>
            <person name="Singh A."/>
            <person name="Wilkins M.J."/>
            <person name="Williams K.H."/>
            <person name="Banfield J.F."/>
        </authorList>
    </citation>
    <scope>NUCLEOTIDE SEQUENCE [LARGE SCALE GENOMIC DNA]</scope>
</reference>
<comment type="similarity">
    <text evidence="1">Belongs to the aldehyde dehydrogenase family.</text>
</comment>
<dbReference type="AlphaFoldDB" id="A0A0G1HIF4"/>
<evidence type="ECO:0000256" key="2">
    <source>
        <dbReference type="ARBA" id="ARBA00023002"/>
    </source>
</evidence>
<dbReference type="SUPFAM" id="SSF53720">
    <property type="entry name" value="ALDH-like"/>
    <property type="match status" value="1"/>
</dbReference>
<dbReference type="InterPro" id="IPR016163">
    <property type="entry name" value="Ald_DH_C"/>
</dbReference>
<protein>
    <submittedName>
        <fullName evidence="4">Betaine-aldehyde dehydrogenase</fullName>
    </submittedName>
</protein>
<keyword evidence="2" id="KW-0560">Oxidoreductase</keyword>
<dbReference type="GO" id="GO:0016620">
    <property type="term" value="F:oxidoreductase activity, acting on the aldehyde or oxo group of donors, NAD or NADP as acceptor"/>
    <property type="evidence" value="ECO:0007669"/>
    <property type="project" value="InterPro"/>
</dbReference>
<dbReference type="Pfam" id="PF00171">
    <property type="entry name" value="Aldedh"/>
    <property type="match status" value="1"/>
</dbReference>
<dbReference type="InterPro" id="IPR016161">
    <property type="entry name" value="Ald_DH/histidinol_DH"/>
</dbReference>
<dbReference type="InterPro" id="IPR015590">
    <property type="entry name" value="Aldehyde_DH_dom"/>
</dbReference>
<dbReference type="Proteomes" id="UP000034063">
    <property type="component" value="Unassembled WGS sequence"/>
</dbReference>
<evidence type="ECO:0000313" key="4">
    <source>
        <dbReference type="EMBL" id="KKT47026.1"/>
    </source>
</evidence>
<evidence type="ECO:0000313" key="5">
    <source>
        <dbReference type="Proteomes" id="UP000034063"/>
    </source>
</evidence>
<feature type="domain" description="Aldehyde dehydrogenase" evidence="3">
    <location>
        <begin position="2"/>
        <end position="88"/>
    </location>
</feature>
<dbReference type="Gene3D" id="3.40.605.10">
    <property type="entry name" value="Aldehyde Dehydrogenase, Chain A, domain 1"/>
    <property type="match status" value="1"/>
</dbReference>
<dbReference type="PANTHER" id="PTHR42804">
    <property type="entry name" value="ALDEHYDE DEHYDROGENASE"/>
    <property type="match status" value="1"/>
</dbReference>
<evidence type="ECO:0000256" key="1">
    <source>
        <dbReference type="ARBA" id="ARBA00009986"/>
    </source>
</evidence>
<gene>
    <name evidence="4" type="ORF">UW37_C0014G0008</name>
</gene>